<keyword evidence="4 6" id="KW-0862">Zinc</keyword>
<dbReference type="SUPFAM" id="SSF51069">
    <property type="entry name" value="Carbonic anhydrase"/>
    <property type="match status" value="2"/>
</dbReference>
<dbReference type="InterPro" id="IPR023561">
    <property type="entry name" value="Carbonic_anhydrase_a-class"/>
</dbReference>
<comment type="catalytic activity">
    <reaction evidence="6">
        <text>hydrogencarbonate + H(+) = CO2 + H2O</text>
        <dbReference type="Rhea" id="RHEA:10748"/>
        <dbReference type="ChEBI" id="CHEBI:15377"/>
        <dbReference type="ChEBI" id="CHEBI:15378"/>
        <dbReference type="ChEBI" id="CHEBI:16526"/>
        <dbReference type="ChEBI" id="CHEBI:17544"/>
        <dbReference type="EC" id="4.2.1.1"/>
    </reaction>
</comment>
<proteinExistence type="evidence at transcript level"/>
<evidence type="ECO:0000256" key="3">
    <source>
        <dbReference type="ARBA" id="ARBA00022723"/>
    </source>
</evidence>
<keyword evidence="6" id="KW-0456">Lyase</keyword>
<keyword evidence="8" id="KW-1133">Transmembrane helix</keyword>
<dbReference type="PROSITE" id="PS51144">
    <property type="entry name" value="ALPHA_CA_2"/>
    <property type="match status" value="2"/>
</dbReference>
<evidence type="ECO:0000256" key="8">
    <source>
        <dbReference type="SAM" id="Phobius"/>
    </source>
</evidence>
<comment type="cofactor">
    <cofactor evidence="6">
        <name>Zn(2+)</name>
        <dbReference type="ChEBI" id="CHEBI:29105"/>
    </cofactor>
</comment>
<dbReference type="Pfam" id="PF00194">
    <property type="entry name" value="Carb_anhydrase"/>
    <property type="match status" value="2"/>
</dbReference>
<dbReference type="PANTHER" id="PTHR18952:SF278">
    <property type="entry name" value="CARBONIC ANHYDRASE"/>
    <property type="match status" value="1"/>
</dbReference>
<dbReference type="GO" id="GO:0005886">
    <property type="term" value="C:plasma membrane"/>
    <property type="evidence" value="ECO:0007669"/>
    <property type="project" value="TreeGrafter"/>
</dbReference>
<evidence type="ECO:0000256" key="5">
    <source>
        <dbReference type="ARBA" id="ARBA00023180"/>
    </source>
</evidence>
<evidence type="ECO:0000259" key="9">
    <source>
        <dbReference type="PROSITE" id="PS51144"/>
    </source>
</evidence>
<evidence type="ECO:0000256" key="7">
    <source>
        <dbReference type="SAM" id="MobiDB-lite"/>
    </source>
</evidence>
<feature type="region of interest" description="Disordered" evidence="7">
    <location>
        <begin position="314"/>
        <end position="337"/>
    </location>
</feature>
<dbReference type="GO" id="GO:0004089">
    <property type="term" value="F:carbonate dehydratase activity"/>
    <property type="evidence" value="ECO:0007669"/>
    <property type="project" value="UniProtKB-UniRule"/>
</dbReference>
<dbReference type="Gene3D" id="3.10.200.10">
    <property type="entry name" value="Alpha carbonic anhydrase"/>
    <property type="match status" value="2"/>
</dbReference>
<name>A0A6F9DJ08_9ASCI</name>
<dbReference type="PANTHER" id="PTHR18952">
    <property type="entry name" value="CARBONIC ANHYDRASE"/>
    <property type="match status" value="1"/>
</dbReference>
<comment type="similarity">
    <text evidence="1 6">Belongs to the alpha-carbonic anhydrase family.</text>
</comment>
<feature type="region of interest" description="Disordered" evidence="7">
    <location>
        <begin position="257"/>
        <end position="288"/>
    </location>
</feature>
<dbReference type="FunFam" id="3.10.200.10:FF:000003">
    <property type="entry name" value="Carbonic anhydrase 12"/>
    <property type="match status" value="1"/>
</dbReference>
<dbReference type="SMART" id="SM01057">
    <property type="entry name" value="Carb_anhydrase"/>
    <property type="match status" value="2"/>
</dbReference>
<keyword evidence="8" id="KW-0472">Membrane</keyword>
<evidence type="ECO:0000256" key="1">
    <source>
        <dbReference type="ARBA" id="ARBA00010718"/>
    </source>
</evidence>
<feature type="transmembrane region" description="Helical" evidence="8">
    <location>
        <begin position="609"/>
        <end position="633"/>
    </location>
</feature>
<keyword evidence="5" id="KW-0325">Glycoprotein</keyword>
<reference evidence="10" key="1">
    <citation type="submission" date="2020-04" db="EMBL/GenBank/DDBJ databases">
        <authorList>
            <person name="Neveu A P."/>
        </authorList>
    </citation>
    <scope>NUCLEOTIDE SEQUENCE</scope>
    <source>
        <tissue evidence="10">Whole embryo</tissue>
    </source>
</reference>
<keyword evidence="8" id="KW-0812">Transmembrane</keyword>
<dbReference type="PROSITE" id="PS00162">
    <property type="entry name" value="ALPHA_CA_1"/>
    <property type="match status" value="2"/>
</dbReference>
<protein>
    <recommendedName>
        <fullName evidence="2 6">Carbonic anhydrase</fullName>
        <ecNumber evidence="2 6">4.2.1.1</ecNumber>
    </recommendedName>
</protein>
<keyword evidence="3 6" id="KW-0479">Metal-binding</keyword>
<feature type="domain" description="Alpha-carbonic anhydrase" evidence="9">
    <location>
        <begin position="19"/>
        <end position="300"/>
    </location>
</feature>
<feature type="chain" id="PRO_5026380318" description="Carbonic anhydrase" evidence="6">
    <location>
        <begin position="19"/>
        <end position="656"/>
    </location>
</feature>
<feature type="signal peptide" evidence="6">
    <location>
        <begin position="1"/>
        <end position="18"/>
    </location>
</feature>
<evidence type="ECO:0000313" key="10">
    <source>
        <dbReference type="EMBL" id="CAB3262943.1"/>
    </source>
</evidence>
<dbReference type="InterPro" id="IPR018338">
    <property type="entry name" value="Carbonic_anhydrase_a-class_CS"/>
</dbReference>
<dbReference type="EC" id="4.2.1.1" evidence="2 6"/>
<evidence type="ECO:0000256" key="2">
    <source>
        <dbReference type="ARBA" id="ARBA00012925"/>
    </source>
</evidence>
<dbReference type="InterPro" id="IPR036398">
    <property type="entry name" value="CA_dom_sf"/>
</dbReference>
<evidence type="ECO:0000256" key="4">
    <source>
        <dbReference type="ARBA" id="ARBA00022833"/>
    </source>
</evidence>
<feature type="domain" description="Alpha-carbonic anhydrase" evidence="9">
    <location>
        <begin position="311"/>
        <end position="599"/>
    </location>
</feature>
<evidence type="ECO:0000256" key="6">
    <source>
        <dbReference type="RuleBase" id="RU367011"/>
    </source>
</evidence>
<comment type="function">
    <text evidence="6">Reversible hydration of carbon dioxide.</text>
</comment>
<dbReference type="InterPro" id="IPR001148">
    <property type="entry name" value="CA_dom"/>
</dbReference>
<dbReference type="GO" id="GO:0008270">
    <property type="term" value="F:zinc ion binding"/>
    <property type="evidence" value="ECO:0007669"/>
    <property type="project" value="UniProtKB-UniRule"/>
</dbReference>
<dbReference type="EMBL" id="LR787081">
    <property type="protein sequence ID" value="CAB3262943.1"/>
    <property type="molecule type" value="mRNA"/>
</dbReference>
<gene>
    <name evidence="10" type="primary">LOC100185503</name>
</gene>
<sequence length="656" mass="73140">MLKRILLLIFVFLTVIEGSEWKYKGTNGPQDWDAIAPACGSTAQSPIDIDTGEVVPDEALHFLEYTGYDQSLAGGKIFNNGHTVQLNFPGGKEFKLSGMGFNGTYTALQLHFHWRAANSTIDGGSEHSVNEKYYDAEMHIVHIKDPYTSTDEIKNMSNGLAVIGVFLEVSDSKGDNPFYENLLDAAAQCKAKGDEFTLEKDVFPISLLPSCGSYYRYFGSLTTPPCYEAVQWTLYKNPVTISNRQLKLLQSLRVNQASSTTTTGSEAPLDGRQHGNDDDDLSDNFRPTQPLNGRVVTAFYDIDVAENTGGGEWHYQGSHGPDNWSDNDEECSKNKQSPVNFKTDAIQPADSYNKLEFSSSYSSETTGSLVNNGHSVMFAIHNEMEFEDGEKKFVAQQLHFHWGSAKIEGSDVVWNEGSEHTVNGFHYPIEMHIVHGNDDAEGDDDHSDDLAVLGVFFYITKDKNLVSEKADEQLEKLTSYFPQTQYKDENVDVDVDLTLMDLLPTNKSYYRYSGSLTTPPCSESVVWSVFSNPVYVSYERFLAFQTLYKVERHEIKDGNGTMSVQPSDVTMDDRMKSVLLVNNYRPVQDLGSRVVVINIQPPASSDLDVAAIVLWTLLGAAVFVALLAVMLFCRNKRSSHKQAKYSEGKLTEESKA</sequence>
<accession>A0A6F9DJ08</accession>
<organism evidence="10">
    <name type="scientific">Phallusia mammillata</name>
    <dbReference type="NCBI Taxonomy" id="59560"/>
    <lineage>
        <taxon>Eukaryota</taxon>
        <taxon>Metazoa</taxon>
        <taxon>Chordata</taxon>
        <taxon>Tunicata</taxon>
        <taxon>Ascidiacea</taxon>
        <taxon>Phlebobranchia</taxon>
        <taxon>Ascidiidae</taxon>
        <taxon>Phallusia</taxon>
    </lineage>
</organism>
<dbReference type="CDD" id="cd00326">
    <property type="entry name" value="alpha_CA"/>
    <property type="match status" value="2"/>
</dbReference>
<keyword evidence="6" id="KW-0732">Signal</keyword>
<dbReference type="AlphaFoldDB" id="A0A6F9DJ08"/>